<keyword evidence="2 5" id="KW-0812">Transmembrane</keyword>
<dbReference type="RefSeq" id="XP_021336353.1">
    <property type="nucleotide sequence ID" value="XM_021480678.2"/>
</dbReference>
<dbReference type="ZFIN" id="ZDB-GENE-081107-2">
    <property type="gene designation" value="si:ch1073-291c23.2"/>
</dbReference>
<sequence>MGEDGASASASEPISTVTGGNKPVHRFLRGQPRSIGVVLVMMGVCLFMFGIPMTTPKDMMTDQFSPFWLGVLFCICGLVYILSERNPSKKMITASLALSIVSTFGVIFAVLDISQHISHNRWMVWFHRAHNMTETELLYMTQHYSAVETMGCVFLCHSLIGGVLLIIMTCFARAALRSSNTQAVVVMRNLPSAE</sequence>
<keyword evidence="3 5" id="KW-1133">Transmembrane helix</keyword>
<dbReference type="InterPro" id="IPR007237">
    <property type="entry name" value="CD20-like"/>
</dbReference>
<keyword evidence="4 5" id="KW-0472">Membrane</keyword>
<accession>A0A2R8QAJ7</accession>
<evidence type="ECO:0000313" key="6">
    <source>
        <dbReference type="Ensembl" id="ENSDARP00000151545"/>
    </source>
</evidence>
<dbReference type="OrthoDB" id="8777022at2759"/>
<dbReference type="Bgee" id="ENSDARG00000074869">
    <property type="expression patterns" value="Expressed in swim bladder and 21 other cell types or tissues"/>
</dbReference>
<evidence type="ECO:0000313" key="10">
    <source>
        <dbReference type="ZFIN" id="ZDB-GENE-081107-2"/>
    </source>
</evidence>
<dbReference type="AGR" id="ZFIN:ZDB-GENE-081107-2"/>
<dbReference type="GeneTree" id="ENSGT00510000052164"/>
<evidence type="ECO:0000256" key="4">
    <source>
        <dbReference type="ARBA" id="ARBA00023136"/>
    </source>
</evidence>
<dbReference type="Ensembl" id="ENSDART00000189389.1">
    <property type="protein sequence ID" value="ENSDARP00000151545.1"/>
    <property type="gene ID" value="ENSDARG00000074869.5"/>
</dbReference>
<comment type="subcellular location">
    <subcellularLocation>
        <location evidence="1">Membrane</location>
        <topology evidence="1">Multi-pass membrane protein</topology>
    </subcellularLocation>
</comment>
<dbReference type="Pfam" id="PF04103">
    <property type="entry name" value="CD20"/>
    <property type="match status" value="1"/>
</dbReference>
<feature type="transmembrane region" description="Helical" evidence="5">
    <location>
        <begin position="146"/>
        <end position="172"/>
    </location>
</feature>
<dbReference type="GO" id="GO:0016020">
    <property type="term" value="C:membrane"/>
    <property type="evidence" value="ECO:0007669"/>
    <property type="project" value="UniProtKB-SubCell"/>
</dbReference>
<gene>
    <name evidence="6 8 9 10" type="primary">si:ch1073-291c23.2</name>
</gene>
<reference evidence="8" key="6">
    <citation type="journal article" date="2019" name="Mol. Brain">
        <title>Brain transcriptome analysis of a familial Alzheimer's disease-like mutation in the zebrafish presenilin 1 gene implies effects on energy production.</title>
        <authorList>
            <person name="Newman M."/>
            <person name="Hin N."/>
            <person name="Pederson S."/>
            <person name="Lardelli M."/>
        </authorList>
    </citation>
    <scope>NUCLEOTIDE SEQUENCE</scope>
    <source>
        <strain evidence="8">Tuebingen</strain>
    </source>
</reference>
<evidence type="ECO:0000256" key="2">
    <source>
        <dbReference type="ARBA" id="ARBA00022692"/>
    </source>
</evidence>
<dbReference type="EMBL" id="CU633838">
    <property type="status" value="NOT_ANNOTATED_CDS"/>
    <property type="molecule type" value="Genomic_DNA"/>
</dbReference>
<protein>
    <submittedName>
        <fullName evidence="6">Si:ch1073-291c23.2</fullName>
    </submittedName>
    <submittedName>
        <fullName evidence="8">Uncharacterized protein LOC799862 isoform 3</fullName>
    </submittedName>
    <submittedName>
        <fullName evidence="9">Uncharacterized protein isoform X2</fullName>
    </submittedName>
</protein>
<evidence type="ECO:0000256" key="3">
    <source>
        <dbReference type="ARBA" id="ARBA00022989"/>
    </source>
</evidence>
<reference evidence="8" key="3">
    <citation type="journal article" date="2015" name="Nat. Commun.">
        <title>RFX transcription factors are essential for hearing in mice.</title>
        <authorList>
            <person name="Elkon R."/>
            <person name="Milon B."/>
            <person name="Morrison L."/>
            <person name="Shah M."/>
            <person name="Vijayakumar S."/>
            <person name="Racherla M."/>
            <person name="Leitch C.C."/>
            <person name="Silipino L."/>
            <person name="Hadi S."/>
            <person name="Weiss-Gayet M."/>
            <person name="Barras E."/>
            <person name="Schmid C.D."/>
            <person name="Ait-Lounis A."/>
            <person name="Barnes A."/>
            <person name="Song Y."/>
            <person name="Eisenman D.J."/>
            <person name="Eliyahu E."/>
            <person name="Frolenkov G.I."/>
            <person name="Strome S.E."/>
            <person name="Durand B."/>
            <person name="Zaghloul N.A."/>
            <person name="Jones S.M."/>
            <person name="Reith W."/>
            <person name="Hertzano R."/>
        </authorList>
    </citation>
    <scope>NUCLEOTIDE SEQUENCE</scope>
    <source>
        <strain evidence="8">Tuebingen</strain>
    </source>
</reference>
<dbReference type="RefSeq" id="XP_073776134.1">
    <property type="nucleotide sequence ID" value="XM_073920033.1"/>
</dbReference>
<evidence type="ECO:0000313" key="7">
    <source>
        <dbReference type="Proteomes" id="UP000000437"/>
    </source>
</evidence>
<dbReference type="EMBL" id="CABZ01061684">
    <property type="status" value="NOT_ANNOTATED_CDS"/>
    <property type="molecule type" value="Genomic_DNA"/>
</dbReference>
<feature type="transmembrane region" description="Helical" evidence="5">
    <location>
        <begin position="35"/>
        <end position="53"/>
    </location>
</feature>
<dbReference type="RefSeq" id="XP_073776133.1">
    <property type="nucleotide sequence ID" value="XM_073920032.1"/>
</dbReference>
<dbReference type="Proteomes" id="UP000000437">
    <property type="component" value="Chromosome 13"/>
</dbReference>
<keyword evidence="7" id="KW-1185">Reference proteome</keyword>
<reference evidence="8" key="4">
    <citation type="journal article" date="2016" name="BMC Genomics">
        <title>Gene evolution and gene expression after whole genome duplication in fish: the PhyloFish database.</title>
        <authorList>
            <person name="Pasquier J."/>
            <person name="Cabau C."/>
            <person name="Nguyen T."/>
            <person name="Jouanno E."/>
            <person name="Severac D."/>
            <person name="Braasch I."/>
            <person name="Journot L."/>
            <person name="Pontarotti P."/>
            <person name="Klopp C."/>
            <person name="Postlethwait J.H."/>
            <person name="Guiguen Y."/>
            <person name="Bobe J."/>
        </authorList>
    </citation>
    <scope>NUCLEOTIDE SEQUENCE</scope>
    <source>
        <strain evidence="8">Tuebingen</strain>
    </source>
</reference>
<dbReference type="EMBL" id="CABZ01061685">
    <property type="status" value="NOT_ANNOTATED_CDS"/>
    <property type="molecule type" value="Genomic_DNA"/>
</dbReference>
<dbReference type="AlphaFoldDB" id="A0A8M9Q9Z6"/>
<dbReference type="EMBL" id="CABZ01061686">
    <property type="status" value="NOT_ANNOTATED_CDS"/>
    <property type="molecule type" value="Genomic_DNA"/>
</dbReference>
<reference evidence="6" key="5">
    <citation type="submission" date="2018-04" db="UniProtKB">
        <authorList>
            <consortium name="Ensembl"/>
        </authorList>
    </citation>
    <scope>IDENTIFICATION</scope>
    <source>
        <strain evidence="6">Tuebingen</strain>
    </source>
</reference>
<feature type="transmembrane region" description="Helical" evidence="5">
    <location>
        <begin position="65"/>
        <end position="82"/>
    </location>
</feature>
<reference evidence="8" key="2">
    <citation type="journal article" date="2015" name="J. Immunol.">
        <title>Zebrafish IRF1 regulates IFN antiviral response through binding to IFNvarphi1 and IFNvarphi3 promoters downstream of MyD88 signaling.</title>
        <authorList>
            <person name="Feng H."/>
            <person name="Zhang Y.B."/>
            <person name="Zhang Q.M."/>
            <person name="Li Z."/>
            <person name="Zhang Q.Y."/>
            <person name="Gui J.F."/>
        </authorList>
    </citation>
    <scope>NUCLEOTIDE SEQUENCE</scope>
    <source>
        <strain evidence="8">Tuebingen</strain>
    </source>
</reference>
<evidence type="ECO:0000256" key="1">
    <source>
        <dbReference type="ARBA" id="ARBA00004141"/>
    </source>
</evidence>
<name>A0A8M9Q9Z6_DANRE</name>
<accession>A0A8M9Q9Z6</accession>
<dbReference type="OMA" id="MENYQHM"/>
<feature type="transmembrane region" description="Helical" evidence="5">
    <location>
        <begin position="94"/>
        <end position="113"/>
    </location>
</feature>
<evidence type="ECO:0000313" key="8">
    <source>
        <dbReference type="RefSeq" id="NP_001314735.1"/>
    </source>
</evidence>
<evidence type="ECO:0000256" key="5">
    <source>
        <dbReference type="SAM" id="Phobius"/>
    </source>
</evidence>
<reference evidence="8 9" key="7">
    <citation type="submission" date="2025-04" db="UniProtKB">
        <authorList>
            <consortium name="RefSeq"/>
        </authorList>
    </citation>
    <scope>IDENTIFICATION</scope>
    <source>
        <strain evidence="8 9">Tuebingen</strain>
    </source>
</reference>
<dbReference type="RefSeq" id="NP_001314735.1">
    <property type="nucleotide sequence ID" value="NM_001327806.1"/>
</dbReference>
<proteinExistence type="predicted"/>
<dbReference type="GeneID" id="799862"/>
<evidence type="ECO:0000313" key="9">
    <source>
        <dbReference type="RefSeq" id="XP_021336353.1"/>
    </source>
</evidence>
<organism evidence="7 9">
    <name type="scientific">Danio rerio</name>
    <name type="common">Zebrafish</name>
    <name type="synonym">Brachydanio rerio</name>
    <dbReference type="NCBI Taxonomy" id="7955"/>
    <lineage>
        <taxon>Eukaryota</taxon>
        <taxon>Metazoa</taxon>
        <taxon>Chordata</taxon>
        <taxon>Craniata</taxon>
        <taxon>Vertebrata</taxon>
        <taxon>Euteleostomi</taxon>
        <taxon>Actinopterygii</taxon>
        <taxon>Neopterygii</taxon>
        <taxon>Teleostei</taxon>
        <taxon>Ostariophysi</taxon>
        <taxon>Cypriniformes</taxon>
        <taxon>Danionidae</taxon>
        <taxon>Danioninae</taxon>
        <taxon>Danio</taxon>
    </lineage>
</organism>
<reference evidence="6 7" key="1">
    <citation type="journal article" date="2013" name="Nature">
        <title>The zebrafish reference genome sequence and its relationship to the human genome.</title>
        <authorList>
            <consortium name="Genome Reference Consortium Zebrafish"/>
            <person name="Howe K."/>
            <person name="Clark M.D."/>
            <person name="Torroja C.F."/>
            <person name="Torrance J."/>
            <person name="Berthelot C."/>
            <person name="Muffato M."/>
            <person name="Collins J.E."/>
            <person name="Humphray S."/>
            <person name="McLaren K."/>
            <person name="Matthews L."/>
            <person name="McLaren S."/>
            <person name="Sealy I."/>
            <person name="Caccamo M."/>
            <person name="Churcher C."/>
            <person name="Scott C."/>
            <person name="Barrett J.C."/>
            <person name="Koch R."/>
            <person name="Rauch G.J."/>
            <person name="White S."/>
            <person name="Chow W."/>
            <person name="Kilian B."/>
            <person name="Quintais L.T."/>
            <person name="Guerra-Assuncao J.A."/>
            <person name="Zhou Y."/>
            <person name="Gu Y."/>
            <person name="Yen J."/>
            <person name="Vogel J.H."/>
            <person name="Eyre T."/>
            <person name="Redmond S."/>
            <person name="Banerjee R."/>
            <person name="Chi J."/>
            <person name="Fu B."/>
            <person name="Langley E."/>
            <person name="Maguire S.F."/>
            <person name="Laird G.K."/>
            <person name="Lloyd D."/>
            <person name="Kenyon E."/>
            <person name="Donaldson S."/>
            <person name="Sehra H."/>
            <person name="Almeida-King J."/>
            <person name="Loveland J."/>
            <person name="Trevanion S."/>
            <person name="Jones M."/>
            <person name="Quail M."/>
            <person name="Willey D."/>
            <person name="Hunt A."/>
            <person name="Burton J."/>
            <person name="Sims S."/>
            <person name="McLay K."/>
            <person name="Plumb B."/>
            <person name="Davis J."/>
            <person name="Clee C."/>
            <person name="Oliver K."/>
            <person name="Clark R."/>
            <person name="Riddle C."/>
            <person name="Elliot D."/>
            <person name="Eliott D."/>
            <person name="Threadgold G."/>
            <person name="Harden G."/>
            <person name="Ware D."/>
            <person name="Begum S."/>
            <person name="Mortimore B."/>
            <person name="Mortimer B."/>
            <person name="Kerry G."/>
            <person name="Heath P."/>
            <person name="Phillimore B."/>
            <person name="Tracey A."/>
            <person name="Corby N."/>
            <person name="Dunn M."/>
            <person name="Johnson C."/>
            <person name="Wood J."/>
            <person name="Clark S."/>
            <person name="Pelan S."/>
            <person name="Griffiths G."/>
            <person name="Smith M."/>
            <person name="Glithero R."/>
            <person name="Howden P."/>
            <person name="Barker N."/>
            <person name="Lloyd C."/>
            <person name="Stevens C."/>
            <person name="Harley J."/>
            <person name="Holt K."/>
            <person name="Panagiotidis G."/>
            <person name="Lovell J."/>
            <person name="Beasley H."/>
            <person name="Henderson C."/>
            <person name="Gordon D."/>
            <person name="Auger K."/>
            <person name="Wright D."/>
            <person name="Collins J."/>
            <person name="Raisen C."/>
            <person name="Dyer L."/>
            <person name="Leung K."/>
            <person name="Robertson L."/>
            <person name="Ambridge K."/>
            <person name="Leongamornlert D."/>
            <person name="McGuire S."/>
            <person name="Gilderthorp R."/>
            <person name="Griffiths C."/>
            <person name="Manthravadi D."/>
            <person name="Nichol S."/>
            <person name="Barker G."/>
            <person name="Whitehead S."/>
            <person name="Kay M."/>
            <person name="Brown J."/>
            <person name="Murnane C."/>
            <person name="Gray E."/>
            <person name="Humphries M."/>
            <person name="Sycamore N."/>
            <person name="Barker D."/>
            <person name="Saunders D."/>
            <person name="Wallis J."/>
            <person name="Babbage A."/>
            <person name="Hammond S."/>
            <person name="Mashreghi-Mohammadi M."/>
            <person name="Barr L."/>
            <person name="Martin S."/>
            <person name="Wray P."/>
            <person name="Ellington A."/>
            <person name="Matthews N."/>
            <person name="Ellwood M."/>
            <person name="Woodmansey R."/>
            <person name="Clark G."/>
            <person name="Cooper J."/>
            <person name="Cooper J."/>
            <person name="Tromans A."/>
            <person name="Grafham D."/>
            <person name="Skuce C."/>
            <person name="Pandian R."/>
            <person name="Andrews R."/>
            <person name="Harrison E."/>
            <person name="Kimberley A."/>
            <person name="Garnett J."/>
            <person name="Fosker N."/>
            <person name="Hall R."/>
            <person name="Garner P."/>
            <person name="Kelly D."/>
            <person name="Bird C."/>
            <person name="Palmer S."/>
            <person name="Gehring I."/>
            <person name="Berger A."/>
            <person name="Dooley C.M."/>
            <person name="Ersan-Urun Z."/>
            <person name="Eser C."/>
            <person name="Geiger H."/>
            <person name="Geisler M."/>
            <person name="Karotki L."/>
            <person name="Kirn A."/>
            <person name="Konantz J."/>
            <person name="Konantz M."/>
            <person name="Oberlander M."/>
            <person name="Rudolph-Geiger S."/>
            <person name="Teucke M."/>
            <person name="Lanz C."/>
            <person name="Raddatz G."/>
            <person name="Osoegawa K."/>
            <person name="Zhu B."/>
            <person name="Rapp A."/>
            <person name="Widaa S."/>
            <person name="Langford C."/>
            <person name="Yang F."/>
            <person name="Schuster S.C."/>
            <person name="Carter N.P."/>
            <person name="Harrow J."/>
            <person name="Ning Z."/>
            <person name="Herrero J."/>
            <person name="Searle S.M."/>
            <person name="Enright A."/>
            <person name="Geisler R."/>
            <person name="Plasterk R.H."/>
            <person name="Lee C."/>
            <person name="Westerfield M."/>
            <person name="de Jong P.J."/>
            <person name="Zon L.I."/>
            <person name="Postlethwait J.H."/>
            <person name="Nusslein-Volhard C."/>
            <person name="Hubbard T.J."/>
            <person name="Roest Crollius H."/>
            <person name="Rogers J."/>
            <person name="Stemple D.L."/>
        </authorList>
    </citation>
    <scope>NUCLEOTIDE SEQUENCE [LARGE SCALE GENOMIC DNA]</scope>
    <source>
        <strain evidence="6">Tuebingen</strain>
    </source>
</reference>